<protein>
    <recommendedName>
        <fullName evidence="1">Dirigent protein</fullName>
    </recommendedName>
</protein>
<comment type="similarity">
    <text evidence="1">Belongs to the plant dirigent protein family.</text>
</comment>
<keyword evidence="3" id="KW-1185">Reference proteome</keyword>
<sequence>MAMAKGGSLVASAAVAAILLIVCISSTPGVSAETRTFFVHDSILVKNATAVLVAGPGGDLTRLQKGVIIVTDTVITTTADPNSAPLGKFEGLYIVDGGIKYRIQATIIIDFPLDLVESTYEVVGQRTSFNATDDRTLAVVAGTGFFQGQTGFASVQTVSQTLYGTKGAQRNTQQWILSVGK</sequence>
<dbReference type="EMBL" id="OZ019896">
    <property type="protein sequence ID" value="CAK9222470.1"/>
    <property type="molecule type" value="Genomic_DNA"/>
</dbReference>
<comment type="subunit">
    <text evidence="1">Homodimer.</text>
</comment>
<keyword evidence="1" id="KW-0964">Secreted</keyword>
<evidence type="ECO:0000313" key="2">
    <source>
        <dbReference type="EMBL" id="CAK9222470.1"/>
    </source>
</evidence>
<accession>A0ABP0UHX7</accession>
<keyword evidence="1" id="KW-0732">Signal</keyword>
<proteinExistence type="inferred from homology"/>
<dbReference type="Pfam" id="PF03018">
    <property type="entry name" value="Dirigent"/>
    <property type="match status" value="1"/>
</dbReference>
<dbReference type="Proteomes" id="UP001497512">
    <property type="component" value="Chromosome 4"/>
</dbReference>
<feature type="chain" id="PRO_5045003035" description="Dirigent protein" evidence="1">
    <location>
        <begin position="33"/>
        <end position="181"/>
    </location>
</feature>
<comment type="function">
    <text evidence="1">Dirigent proteins impart stereoselectivity on the phenoxy radical-coupling reaction, yielding optically active lignans from two molecules of coniferyl alcohol in the biosynthesis of lignans, flavonolignans, and alkaloids and thus plays a central role in plant secondary metabolism.</text>
</comment>
<reference evidence="2" key="1">
    <citation type="submission" date="2024-02" db="EMBL/GenBank/DDBJ databases">
        <authorList>
            <consortium name="ELIXIR-Norway"/>
            <consortium name="Elixir Norway"/>
        </authorList>
    </citation>
    <scope>NUCLEOTIDE SEQUENCE</scope>
</reference>
<dbReference type="InterPro" id="IPR004265">
    <property type="entry name" value="Dirigent"/>
</dbReference>
<gene>
    <name evidence="2" type="ORF">CSSPTR1EN2_LOCUS16089</name>
</gene>
<comment type="subcellular location">
    <subcellularLocation>
        <location evidence="1">Secreted</location>
        <location evidence="1">Extracellular space</location>
        <location evidence="1">Apoplast</location>
    </subcellularLocation>
</comment>
<dbReference type="PANTHER" id="PTHR21495">
    <property type="entry name" value="NUCLEOPORIN-RELATED"/>
    <property type="match status" value="1"/>
</dbReference>
<evidence type="ECO:0000313" key="3">
    <source>
        <dbReference type="Proteomes" id="UP001497512"/>
    </source>
</evidence>
<feature type="signal peptide" evidence="1">
    <location>
        <begin position="1"/>
        <end position="32"/>
    </location>
</feature>
<organism evidence="2 3">
    <name type="scientific">Sphagnum troendelagicum</name>
    <dbReference type="NCBI Taxonomy" id="128251"/>
    <lineage>
        <taxon>Eukaryota</taxon>
        <taxon>Viridiplantae</taxon>
        <taxon>Streptophyta</taxon>
        <taxon>Embryophyta</taxon>
        <taxon>Bryophyta</taxon>
        <taxon>Sphagnophytina</taxon>
        <taxon>Sphagnopsida</taxon>
        <taxon>Sphagnales</taxon>
        <taxon>Sphagnaceae</taxon>
        <taxon>Sphagnum</taxon>
    </lineage>
</organism>
<keyword evidence="1" id="KW-0052">Apoplast</keyword>
<evidence type="ECO:0000256" key="1">
    <source>
        <dbReference type="RuleBase" id="RU363099"/>
    </source>
</evidence>
<name>A0ABP0UHX7_9BRYO</name>